<name>A0A366LZ04_9ACTN</name>
<dbReference type="EMBL" id="QMEY01000006">
    <property type="protein sequence ID" value="RBQ18810.1"/>
    <property type="molecule type" value="Genomic_DNA"/>
</dbReference>
<dbReference type="Proteomes" id="UP000253303">
    <property type="component" value="Unassembled WGS sequence"/>
</dbReference>
<organism evidence="1 2">
    <name type="scientific">Spongiactinospora rosea</name>
    <dbReference type="NCBI Taxonomy" id="2248750"/>
    <lineage>
        <taxon>Bacteria</taxon>
        <taxon>Bacillati</taxon>
        <taxon>Actinomycetota</taxon>
        <taxon>Actinomycetes</taxon>
        <taxon>Streptosporangiales</taxon>
        <taxon>Streptosporangiaceae</taxon>
        <taxon>Spongiactinospora</taxon>
    </lineage>
</organism>
<evidence type="ECO:0000313" key="2">
    <source>
        <dbReference type="Proteomes" id="UP000253303"/>
    </source>
</evidence>
<proteinExistence type="predicted"/>
<gene>
    <name evidence="1" type="ORF">DP939_16480</name>
</gene>
<reference evidence="1 2" key="1">
    <citation type="submission" date="2018-06" db="EMBL/GenBank/DDBJ databases">
        <title>Sphaerisporangium craniellae sp. nov., isolated from a marine sponge in the South China Sea.</title>
        <authorList>
            <person name="Li L."/>
        </authorList>
    </citation>
    <scope>NUCLEOTIDE SEQUENCE [LARGE SCALE GENOMIC DNA]</scope>
    <source>
        <strain evidence="1 2">LHW63015</strain>
    </source>
</reference>
<sequence length="151" mass="15406">MFSPGCGVPSMCGDVRLGGVLRGTDALVIAGRDAGMVRSLERRLGGLHAVVLLIGDFLAERAGDEAGDGRVLRYVWRVEVAARRLGVLAVRAACAPSAGGGEPVVRRRLAARVPILGEGLASRPVERAGGDGPAMGAGCAGRVAGLPGRDR</sequence>
<comment type="caution">
    <text evidence="1">The sequence shown here is derived from an EMBL/GenBank/DDBJ whole genome shotgun (WGS) entry which is preliminary data.</text>
</comment>
<keyword evidence="2" id="KW-1185">Reference proteome</keyword>
<protein>
    <submittedName>
        <fullName evidence="1">Uncharacterized protein</fullName>
    </submittedName>
</protein>
<dbReference type="AlphaFoldDB" id="A0A366LZ04"/>
<accession>A0A366LZ04</accession>
<evidence type="ECO:0000313" key="1">
    <source>
        <dbReference type="EMBL" id="RBQ18810.1"/>
    </source>
</evidence>